<evidence type="ECO:0000313" key="5">
    <source>
        <dbReference type="Proteomes" id="UP001642260"/>
    </source>
</evidence>
<dbReference type="AlphaFoldDB" id="A0ABC8L6J0"/>
<dbReference type="PANTHER" id="PTHR33142">
    <property type="entry name" value="CYCLIN-DEPENDENT PROTEIN KINASE INHIBITOR SMR13"/>
    <property type="match status" value="1"/>
</dbReference>
<keyword evidence="5" id="KW-1185">Reference proteome</keyword>
<feature type="region of interest" description="Disordered" evidence="3">
    <location>
        <begin position="79"/>
        <end position="151"/>
    </location>
</feature>
<dbReference type="InterPro" id="IPR040389">
    <property type="entry name" value="SMR"/>
</dbReference>
<dbReference type="EMBL" id="CAKOAT010375153">
    <property type="protein sequence ID" value="CAH8363796.1"/>
    <property type="molecule type" value="Genomic_DNA"/>
</dbReference>
<keyword evidence="1" id="KW-0649">Protein kinase inhibitor</keyword>
<name>A0ABC8L6J0_ERUVS</name>
<evidence type="ECO:0000256" key="2">
    <source>
        <dbReference type="ARBA" id="ARBA00023306"/>
    </source>
</evidence>
<protein>
    <submittedName>
        <fullName evidence="4">Uncharacterized protein</fullName>
    </submittedName>
</protein>
<dbReference type="Proteomes" id="UP001642260">
    <property type="component" value="Unassembled WGS sequence"/>
</dbReference>
<reference evidence="4 5" key="1">
    <citation type="submission" date="2022-03" db="EMBL/GenBank/DDBJ databases">
        <authorList>
            <person name="Macdonald S."/>
            <person name="Ahmed S."/>
            <person name="Newling K."/>
        </authorList>
    </citation>
    <scope>NUCLEOTIDE SEQUENCE [LARGE SCALE GENOMIC DNA]</scope>
</reference>
<gene>
    <name evidence="4" type="ORF">ERUC_LOCUS29552</name>
</gene>
<feature type="compositionally biased region" description="Basic residues" evidence="3">
    <location>
        <begin position="122"/>
        <end position="131"/>
    </location>
</feature>
<sequence length="151" mass="16994">MQTVEDVYKVASITLSPNVSAHIFGVSYEDNVSACRRRDARDYGSFKKFNDELMSQSKVFLDQAMENSIAVAISVKAPVDPKPEKEEEEDGFTTPTGLQFKIPPPVKCPPAPRRDSINRKSIDKRRRKSTGRRLTSVNAQDLNTVFTRTQT</sequence>
<evidence type="ECO:0000256" key="3">
    <source>
        <dbReference type="SAM" id="MobiDB-lite"/>
    </source>
</evidence>
<feature type="compositionally biased region" description="Pro residues" evidence="3">
    <location>
        <begin position="102"/>
        <end position="111"/>
    </location>
</feature>
<proteinExistence type="predicted"/>
<organism evidence="4 5">
    <name type="scientific">Eruca vesicaria subsp. sativa</name>
    <name type="common">Garden rocket</name>
    <name type="synonym">Eruca sativa</name>
    <dbReference type="NCBI Taxonomy" id="29727"/>
    <lineage>
        <taxon>Eukaryota</taxon>
        <taxon>Viridiplantae</taxon>
        <taxon>Streptophyta</taxon>
        <taxon>Embryophyta</taxon>
        <taxon>Tracheophyta</taxon>
        <taxon>Spermatophyta</taxon>
        <taxon>Magnoliopsida</taxon>
        <taxon>eudicotyledons</taxon>
        <taxon>Gunneridae</taxon>
        <taxon>Pentapetalae</taxon>
        <taxon>rosids</taxon>
        <taxon>malvids</taxon>
        <taxon>Brassicales</taxon>
        <taxon>Brassicaceae</taxon>
        <taxon>Brassiceae</taxon>
        <taxon>Eruca</taxon>
    </lineage>
</organism>
<feature type="compositionally biased region" description="Basic and acidic residues" evidence="3">
    <location>
        <begin position="112"/>
        <end position="121"/>
    </location>
</feature>
<feature type="compositionally biased region" description="Polar residues" evidence="3">
    <location>
        <begin position="132"/>
        <end position="151"/>
    </location>
</feature>
<accession>A0ABC8L6J0</accession>
<evidence type="ECO:0000256" key="1">
    <source>
        <dbReference type="ARBA" id="ARBA00023013"/>
    </source>
</evidence>
<comment type="caution">
    <text evidence="4">The sequence shown here is derived from an EMBL/GenBank/DDBJ whole genome shotgun (WGS) entry which is preliminary data.</text>
</comment>
<keyword evidence="2" id="KW-0131">Cell cycle</keyword>
<dbReference type="PANTHER" id="PTHR33142:SF106">
    <property type="entry name" value="(RAPE) HYPOTHETICAL PROTEIN"/>
    <property type="match status" value="1"/>
</dbReference>
<dbReference type="GO" id="GO:0004860">
    <property type="term" value="F:protein kinase inhibitor activity"/>
    <property type="evidence" value="ECO:0007669"/>
    <property type="project" value="UniProtKB-KW"/>
</dbReference>
<evidence type="ECO:0000313" key="4">
    <source>
        <dbReference type="EMBL" id="CAH8363796.1"/>
    </source>
</evidence>